<organism evidence="1 2">
    <name type="scientific">Collybiopsis luxurians FD-317 M1</name>
    <dbReference type="NCBI Taxonomy" id="944289"/>
    <lineage>
        <taxon>Eukaryota</taxon>
        <taxon>Fungi</taxon>
        <taxon>Dikarya</taxon>
        <taxon>Basidiomycota</taxon>
        <taxon>Agaricomycotina</taxon>
        <taxon>Agaricomycetes</taxon>
        <taxon>Agaricomycetidae</taxon>
        <taxon>Agaricales</taxon>
        <taxon>Marasmiineae</taxon>
        <taxon>Omphalotaceae</taxon>
        <taxon>Collybiopsis</taxon>
        <taxon>Collybiopsis luxurians</taxon>
    </lineage>
</organism>
<name>A0A0D0C736_9AGAR</name>
<dbReference type="AlphaFoldDB" id="A0A0D0C736"/>
<dbReference type="HOGENOM" id="CLU_2038344_0_0_1"/>
<proteinExistence type="predicted"/>
<accession>A0A0D0C736</accession>
<gene>
    <name evidence="1" type="ORF">GYMLUDRAFT_49265</name>
</gene>
<evidence type="ECO:0000313" key="1">
    <source>
        <dbReference type="EMBL" id="KIK53732.1"/>
    </source>
</evidence>
<dbReference type="EMBL" id="KN834825">
    <property type="protein sequence ID" value="KIK53732.1"/>
    <property type="molecule type" value="Genomic_DNA"/>
</dbReference>
<reference evidence="1 2" key="1">
    <citation type="submission" date="2014-04" db="EMBL/GenBank/DDBJ databases">
        <title>Evolutionary Origins and Diversification of the Mycorrhizal Mutualists.</title>
        <authorList>
            <consortium name="DOE Joint Genome Institute"/>
            <consortium name="Mycorrhizal Genomics Consortium"/>
            <person name="Kohler A."/>
            <person name="Kuo A."/>
            <person name="Nagy L.G."/>
            <person name="Floudas D."/>
            <person name="Copeland A."/>
            <person name="Barry K.W."/>
            <person name="Cichocki N."/>
            <person name="Veneault-Fourrey C."/>
            <person name="LaButti K."/>
            <person name="Lindquist E.A."/>
            <person name="Lipzen A."/>
            <person name="Lundell T."/>
            <person name="Morin E."/>
            <person name="Murat C."/>
            <person name="Riley R."/>
            <person name="Ohm R."/>
            <person name="Sun H."/>
            <person name="Tunlid A."/>
            <person name="Henrissat B."/>
            <person name="Grigoriev I.V."/>
            <person name="Hibbett D.S."/>
            <person name="Martin F."/>
        </authorList>
    </citation>
    <scope>NUCLEOTIDE SEQUENCE [LARGE SCALE GENOMIC DNA]</scope>
    <source>
        <strain evidence="1 2">FD-317 M1</strain>
    </source>
</reference>
<evidence type="ECO:0000313" key="2">
    <source>
        <dbReference type="Proteomes" id="UP000053593"/>
    </source>
</evidence>
<dbReference type="Proteomes" id="UP000053593">
    <property type="component" value="Unassembled WGS sequence"/>
</dbReference>
<protein>
    <submittedName>
        <fullName evidence="1">Uncharacterized protein</fullName>
    </submittedName>
</protein>
<keyword evidence="2" id="KW-1185">Reference proteome</keyword>
<sequence>MRRASEWSDAAQIYDEEKEVTKYVAGQRLRRISSGRFTMLSVDELRALRNESITTNKLHLQLNQSPKGVLPTHSTLVASMHPPMRLSDQLDTYLTLLPLPPVPIYRRARLRCIKFSLTRLR</sequence>